<accession>A0AAD7S138</accession>
<dbReference type="EMBL" id="JAINUG010000130">
    <property type="protein sequence ID" value="KAJ8394037.1"/>
    <property type="molecule type" value="Genomic_DNA"/>
</dbReference>
<feature type="transmembrane region" description="Helical" evidence="1">
    <location>
        <begin position="12"/>
        <end position="30"/>
    </location>
</feature>
<comment type="caution">
    <text evidence="2">The sequence shown here is derived from an EMBL/GenBank/DDBJ whole genome shotgun (WGS) entry which is preliminary data.</text>
</comment>
<keyword evidence="1" id="KW-0472">Membrane</keyword>
<feature type="transmembrane region" description="Helical" evidence="1">
    <location>
        <begin position="93"/>
        <end position="112"/>
    </location>
</feature>
<keyword evidence="1" id="KW-0812">Transmembrane</keyword>
<keyword evidence="3" id="KW-1185">Reference proteome</keyword>
<feature type="transmembrane region" description="Helical" evidence="1">
    <location>
        <begin position="64"/>
        <end position="81"/>
    </location>
</feature>
<keyword evidence="1" id="KW-1133">Transmembrane helix</keyword>
<gene>
    <name evidence="2" type="ORF">AAFF_G00053810</name>
</gene>
<evidence type="ECO:0000313" key="3">
    <source>
        <dbReference type="Proteomes" id="UP001221898"/>
    </source>
</evidence>
<organism evidence="2 3">
    <name type="scientific">Aldrovandia affinis</name>
    <dbReference type="NCBI Taxonomy" id="143900"/>
    <lineage>
        <taxon>Eukaryota</taxon>
        <taxon>Metazoa</taxon>
        <taxon>Chordata</taxon>
        <taxon>Craniata</taxon>
        <taxon>Vertebrata</taxon>
        <taxon>Euteleostomi</taxon>
        <taxon>Actinopterygii</taxon>
        <taxon>Neopterygii</taxon>
        <taxon>Teleostei</taxon>
        <taxon>Notacanthiformes</taxon>
        <taxon>Halosauridae</taxon>
        <taxon>Aldrovandia</taxon>
    </lineage>
</organism>
<dbReference type="Proteomes" id="UP001221898">
    <property type="component" value="Unassembled WGS sequence"/>
</dbReference>
<feature type="transmembrane region" description="Helical" evidence="1">
    <location>
        <begin position="118"/>
        <end position="143"/>
    </location>
</feature>
<evidence type="ECO:0000256" key="1">
    <source>
        <dbReference type="SAM" id="Phobius"/>
    </source>
</evidence>
<dbReference type="AlphaFoldDB" id="A0AAD7S138"/>
<name>A0AAD7S138_9TELE</name>
<reference evidence="2" key="1">
    <citation type="journal article" date="2023" name="Science">
        <title>Genome structures resolve the early diversification of teleost fishes.</title>
        <authorList>
            <person name="Parey E."/>
            <person name="Louis A."/>
            <person name="Montfort J."/>
            <person name="Bouchez O."/>
            <person name="Roques C."/>
            <person name="Iampietro C."/>
            <person name="Lluch J."/>
            <person name="Castinel A."/>
            <person name="Donnadieu C."/>
            <person name="Desvignes T."/>
            <person name="Floi Bucao C."/>
            <person name="Jouanno E."/>
            <person name="Wen M."/>
            <person name="Mejri S."/>
            <person name="Dirks R."/>
            <person name="Jansen H."/>
            <person name="Henkel C."/>
            <person name="Chen W.J."/>
            <person name="Zahm M."/>
            <person name="Cabau C."/>
            <person name="Klopp C."/>
            <person name="Thompson A.W."/>
            <person name="Robinson-Rechavi M."/>
            <person name="Braasch I."/>
            <person name="Lecointre G."/>
            <person name="Bobe J."/>
            <person name="Postlethwait J.H."/>
            <person name="Berthelot C."/>
            <person name="Roest Crollius H."/>
            <person name="Guiguen Y."/>
        </authorList>
    </citation>
    <scope>NUCLEOTIDE SEQUENCE</scope>
    <source>
        <strain evidence="2">NC1722</strain>
    </source>
</reference>
<evidence type="ECO:0008006" key="4">
    <source>
        <dbReference type="Google" id="ProtNLM"/>
    </source>
</evidence>
<evidence type="ECO:0000313" key="2">
    <source>
        <dbReference type="EMBL" id="KAJ8394037.1"/>
    </source>
</evidence>
<protein>
    <recommendedName>
        <fullName evidence="4">Transmembrane protein</fullName>
    </recommendedName>
</protein>
<proteinExistence type="predicted"/>
<sequence length="179" mass="19533">MKNPVTVMMSMVSVELVLYTMCLCAPQWVIQPEGTSAGLFAVCNMVEGLFRCTASPAWMGTYSLTWMFLAGSCVSSFLTLFAIRPTLIKGKRVLLALVLNILSVITFLVSIGEPMLEFLGWSFYICCASLFYAIVVSVTLGLVDRSTRTEPAEAADIASTRPSGTMRQTHAARDISLHS</sequence>